<sequence>MAPLRADNELSQLRIKGRAYDRGDGKARRQISTLRTRIDDLATAILLGQFSTAPSNFTPKNVEALDARGKPTKEWQKLYAEQDRLRARIKSRSPAGQIATTNAYYDLAQQHAPHLVQAATSRNLTRNTKASAKKNENTPAGAPESSSTSATSILPGATSAPATSAPASYRESQTQQPVASDDFPTSSQHQYSVYLPGYRTQDEEDLLAGASVNRKVVRSPENVLDTPDHEQKLARPVKTGSSDATMFFQSSNGKQIPDAIHSSTPSIEARTLLAGTGYSVTPANHAPEILHTRMTAYFPTSPGSLPSAGLSTDRGHGSAGTVKGTSPYAEPPASLDTTDTHTSSGQDGYIVPAYSSGKAVSSTECEDKSEEDGQRGLWSKSSNSLSSKSPIPNIRGTSPALAEHFGHSEPPESVSFPSSGQHDDGNEYLPSFAHASTEDFEPAATVQTKSAPPFTAFQYTGDQSASSLPADSRHGANDRTQIYPPLAIPARDQEFNDGHAHDSMSAVRACRDIASMRTTERVPAVTESEDKMTVGNSKSHDPMDFICTEQAKSSTELQMEIATSSQTSITDTSRSSDEGIKRCSSSSREAEERWSASSTGQGRRSERSSEEVERGWPASSTGQGRRPATSSKEVEGGCSASSIGHGRRPAASSKEMGER</sequence>
<comment type="caution">
    <text evidence="2">The sequence shown here is derived from an EMBL/GenBank/DDBJ whole genome shotgun (WGS) entry which is preliminary data.</text>
</comment>
<feature type="compositionally biased region" description="Basic and acidic residues" evidence="1">
    <location>
        <begin position="528"/>
        <end position="543"/>
    </location>
</feature>
<dbReference type="Proteomes" id="UP001274830">
    <property type="component" value="Unassembled WGS sequence"/>
</dbReference>
<organism evidence="2 3">
    <name type="scientific">Recurvomyces mirabilis</name>
    <dbReference type="NCBI Taxonomy" id="574656"/>
    <lineage>
        <taxon>Eukaryota</taxon>
        <taxon>Fungi</taxon>
        <taxon>Dikarya</taxon>
        <taxon>Ascomycota</taxon>
        <taxon>Pezizomycotina</taxon>
        <taxon>Dothideomycetes</taxon>
        <taxon>Dothideomycetidae</taxon>
        <taxon>Mycosphaerellales</taxon>
        <taxon>Teratosphaeriaceae</taxon>
        <taxon>Recurvomyces</taxon>
    </lineage>
</organism>
<evidence type="ECO:0000313" key="2">
    <source>
        <dbReference type="EMBL" id="KAK3670650.1"/>
    </source>
</evidence>
<evidence type="ECO:0000313" key="3">
    <source>
        <dbReference type="Proteomes" id="UP001274830"/>
    </source>
</evidence>
<feature type="region of interest" description="Disordered" evidence="1">
    <location>
        <begin position="121"/>
        <end position="188"/>
    </location>
</feature>
<feature type="region of interest" description="Disordered" evidence="1">
    <location>
        <begin position="455"/>
        <end position="480"/>
    </location>
</feature>
<feature type="compositionally biased region" description="Polar residues" evidence="1">
    <location>
        <begin position="618"/>
        <end position="631"/>
    </location>
</feature>
<feature type="compositionally biased region" description="Polar residues" evidence="1">
    <location>
        <begin position="560"/>
        <end position="573"/>
    </location>
</feature>
<feature type="region of interest" description="Disordered" evidence="1">
    <location>
        <begin position="521"/>
        <end position="543"/>
    </location>
</feature>
<feature type="compositionally biased region" description="Polar residues" evidence="1">
    <location>
        <begin position="121"/>
        <end position="130"/>
    </location>
</feature>
<feature type="compositionally biased region" description="Low complexity" evidence="1">
    <location>
        <begin position="379"/>
        <end position="394"/>
    </location>
</feature>
<evidence type="ECO:0000256" key="1">
    <source>
        <dbReference type="SAM" id="MobiDB-lite"/>
    </source>
</evidence>
<proteinExistence type="predicted"/>
<reference evidence="2" key="1">
    <citation type="submission" date="2023-07" db="EMBL/GenBank/DDBJ databases">
        <title>Black Yeasts Isolated from many extreme environments.</title>
        <authorList>
            <person name="Coleine C."/>
            <person name="Stajich J.E."/>
            <person name="Selbmann L."/>
        </authorList>
    </citation>
    <scope>NUCLEOTIDE SEQUENCE</scope>
    <source>
        <strain evidence="2">CCFEE 5485</strain>
    </source>
</reference>
<gene>
    <name evidence="2" type="ORF">LTR78_009485</name>
</gene>
<feature type="region of interest" description="Disordered" evidence="1">
    <location>
        <begin position="305"/>
        <end position="430"/>
    </location>
</feature>
<feature type="compositionally biased region" description="Polar residues" evidence="1">
    <location>
        <begin position="335"/>
        <end position="346"/>
    </location>
</feature>
<dbReference type="AlphaFoldDB" id="A0AAE0TN69"/>
<feature type="compositionally biased region" description="Polar residues" evidence="1">
    <location>
        <begin position="457"/>
        <end position="469"/>
    </location>
</feature>
<name>A0AAE0TN69_9PEZI</name>
<feature type="region of interest" description="Disordered" evidence="1">
    <location>
        <begin position="560"/>
        <end position="659"/>
    </location>
</feature>
<keyword evidence="3" id="KW-1185">Reference proteome</keyword>
<feature type="compositionally biased region" description="Low complexity" evidence="1">
    <location>
        <begin position="157"/>
        <end position="168"/>
    </location>
</feature>
<accession>A0AAE0TN69</accession>
<feature type="compositionally biased region" description="Polar residues" evidence="1">
    <location>
        <begin position="170"/>
        <end position="188"/>
    </location>
</feature>
<protein>
    <submittedName>
        <fullName evidence="2">Uncharacterized protein</fullName>
    </submittedName>
</protein>
<dbReference type="EMBL" id="JAUTXT010000053">
    <property type="protein sequence ID" value="KAK3670650.1"/>
    <property type="molecule type" value="Genomic_DNA"/>
</dbReference>
<feature type="compositionally biased region" description="Basic and acidic residues" evidence="1">
    <location>
        <begin position="603"/>
        <end position="614"/>
    </location>
</feature>